<protein>
    <submittedName>
        <fullName evidence="12">Ribulose-phosphate 3-epimerase</fullName>
        <ecNumber evidence="12">5.1.3.1</ecNumber>
    </submittedName>
</protein>
<dbReference type="PROSITE" id="PS01085">
    <property type="entry name" value="RIBUL_P_3_EPIMER_1"/>
    <property type="match status" value="1"/>
</dbReference>
<evidence type="ECO:0000313" key="13">
    <source>
        <dbReference type="Proteomes" id="UP000260721"/>
    </source>
</evidence>
<dbReference type="Proteomes" id="UP001212981">
    <property type="component" value="Unassembled WGS sequence"/>
</dbReference>
<dbReference type="EC" id="5.1.3.1" evidence="12"/>
<sequence>MKISPSISSSNLLNIGDELKKLECNYQDIHIDIEDGNFVPNITFGNRMVMQIRTATDLPFSVHLMVTNPLDYIYMLSTQKCNVIFIHVEASMYIMRYVNLIHKLGMKVGIAFNPITPIESYEYLFDKVDAILIMTSEPDYAGERFISSMLQKIIDVRNKFGGELWCDGGIDTEMLEKLEKINVDVCVMGRAIFKNKER</sequence>
<dbReference type="Pfam" id="PF00834">
    <property type="entry name" value="Ribul_P_3_epim"/>
    <property type="match status" value="1"/>
</dbReference>
<dbReference type="GO" id="GO:0005975">
    <property type="term" value="P:carbohydrate metabolic process"/>
    <property type="evidence" value="ECO:0007669"/>
    <property type="project" value="InterPro"/>
</dbReference>
<dbReference type="GO" id="GO:1901135">
    <property type="term" value="P:carbohydrate derivative metabolic process"/>
    <property type="evidence" value="ECO:0007669"/>
    <property type="project" value="UniProtKB-ARBA"/>
</dbReference>
<keyword evidence="7" id="KW-0408">Iron</keyword>
<evidence type="ECO:0000256" key="8">
    <source>
        <dbReference type="ARBA" id="ARBA00023211"/>
    </source>
</evidence>
<evidence type="ECO:0000313" key="11">
    <source>
        <dbReference type="EMBL" id="MDB7983419.1"/>
    </source>
</evidence>
<dbReference type="EMBL" id="JAQLXO010000037">
    <property type="protein sequence ID" value="MDB7983419.1"/>
    <property type="molecule type" value="Genomic_DNA"/>
</dbReference>
<keyword evidence="9 12" id="KW-0413">Isomerase</keyword>
<comment type="cofactor">
    <cofactor evidence="3">
        <name>Fe(2+)</name>
        <dbReference type="ChEBI" id="CHEBI:29033"/>
    </cofactor>
</comment>
<keyword evidence="8" id="KW-0464">Manganese</keyword>
<dbReference type="AlphaFoldDB" id="A0A3E3E6P8"/>
<dbReference type="CDD" id="cd00429">
    <property type="entry name" value="RPE"/>
    <property type="match status" value="1"/>
</dbReference>
<dbReference type="Proteomes" id="UP000260721">
    <property type="component" value="Unassembled WGS sequence"/>
</dbReference>
<evidence type="ECO:0000256" key="1">
    <source>
        <dbReference type="ARBA" id="ARBA00001936"/>
    </source>
</evidence>
<evidence type="ECO:0000256" key="2">
    <source>
        <dbReference type="ARBA" id="ARBA00001947"/>
    </source>
</evidence>
<evidence type="ECO:0000313" key="12">
    <source>
        <dbReference type="EMBL" id="RGD77526.1"/>
    </source>
</evidence>
<organism evidence="12 13">
    <name type="scientific">Faecalicoccus pleomorphus</name>
    <dbReference type="NCBI Taxonomy" id="1323"/>
    <lineage>
        <taxon>Bacteria</taxon>
        <taxon>Bacillati</taxon>
        <taxon>Bacillota</taxon>
        <taxon>Erysipelotrichia</taxon>
        <taxon>Erysipelotrichales</taxon>
        <taxon>Erysipelotrichaceae</taxon>
        <taxon>Faecalicoccus</taxon>
    </lineage>
</organism>
<gene>
    <name evidence="12" type="ORF">DXC78_03215</name>
    <name evidence="11" type="ORF">PND82_11410</name>
</gene>
<evidence type="ECO:0000256" key="7">
    <source>
        <dbReference type="ARBA" id="ARBA00023004"/>
    </source>
</evidence>
<keyword evidence="10" id="KW-0119">Carbohydrate metabolism</keyword>
<dbReference type="InterPro" id="IPR000056">
    <property type="entry name" value="Ribul_P_3_epim-like"/>
</dbReference>
<evidence type="ECO:0000256" key="10">
    <source>
        <dbReference type="ARBA" id="ARBA00023277"/>
    </source>
</evidence>
<dbReference type="GO" id="GO:0004750">
    <property type="term" value="F:D-ribulose-phosphate 3-epimerase activity"/>
    <property type="evidence" value="ECO:0007669"/>
    <property type="project" value="UniProtKB-EC"/>
</dbReference>
<dbReference type="SUPFAM" id="SSF51366">
    <property type="entry name" value="Ribulose-phoshate binding barrel"/>
    <property type="match status" value="1"/>
</dbReference>
<comment type="subunit">
    <text evidence="4">Homodimer.</text>
</comment>
<keyword evidence="5" id="KW-0479">Metal-binding</keyword>
<dbReference type="GO" id="GO:0006163">
    <property type="term" value="P:purine nucleotide metabolic process"/>
    <property type="evidence" value="ECO:0007669"/>
    <property type="project" value="UniProtKB-ARBA"/>
</dbReference>
<name>A0A3E3E6P8_9FIRM</name>
<accession>A0A3E3E6P8</accession>
<dbReference type="RefSeq" id="WP_117445700.1">
    <property type="nucleotide sequence ID" value="NZ_CALCIP010000008.1"/>
</dbReference>
<proteinExistence type="predicted"/>
<dbReference type="GO" id="GO:0046496">
    <property type="term" value="P:nicotinamide nucleotide metabolic process"/>
    <property type="evidence" value="ECO:0007669"/>
    <property type="project" value="UniProtKB-ARBA"/>
</dbReference>
<keyword evidence="6" id="KW-0862">Zinc</keyword>
<dbReference type="FunFam" id="3.20.20.70:FF:000191">
    <property type="entry name" value="ribulose-phosphate 3-epimerase isoform X2"/>
    <property type="match status" value="1"/>
</dbReference>
<evidence type="ECO:0000256" key="6">
    <source>
        <dbReference type="ARBA" id="ARBA00022833"/>
    </source>
</evidence>
<reference evidence="12 13" key="1">
    <citation type="submission" date="2018-08" db="EMBL/GenBank/DDBJ databases">
        <title>A genome reference for cultivated species of the human gut microbiota.</title>
        <authorList>
            <person name="Zou Y."/>
            <person name="Xue W."/>
            <person name="Luo G."/>
        </authorList>
    </citation>
    <scope>NUCLEOTIDE SEQUENCE [LARGE SCALE GENOMIC DNA]</scope>
    <source>
        <strain evidence="12 13">TF08-11</strain>
    </source>
</reference>
<comment type="caution">
    <text evidence="12">The sequence shown here is derived from an EMBL/GenBank/DDBJ whole genome shotgun (WGS) entry which is preliminary data.</text>
</comment>
<reference evidence="11" key="2">
    <citation type="submission" date="2023-01" db="EMBL/GenBank/DDBJ databases">
        <title>Human gut microbiome strain richness.</title>
        <authorList>
            <person name="Chen-Liaw A."/>
        </authorList>
    </citation>
    <scope>NUCLEOTIDE SEQUENCE</scope>
    <source>
        <strain evidence="11">D8_m1001271B151109d0_201107</strain>
    </source>
</reference>
<dbReference type="PANTHER" id="PTHR11749">
    <property type="entry name" value="RIBULOSE-5-PHOSPHATE-3-EPIMERASE"/>
    <property type="match status" value="1"/>
</dbReference>
<dbReference type="GO" id="GO:0006091">
    <property type="term" value="P:generation of precursor metabolites and energy"/>
    <property type="evidence" value="ECO:0007669"/>
    <property type="project" value="UniProtKB-ARBA"/>
</dbReference>
<evidence type="ECO:0000256" key="4">
    <source>
        <dbReference type="ARBA" id="ARBA00011738"/>
    </source>
</evidence>
<evidence type="ECO:0000256" key="3">
    <source>
        <dbReference type="ARBA" id="ARBA00001954"/>
    </source>
</evidence>
<evidence type="ECO:0000256" key="9">
    <source>
        <dbReference type="ARBA" id="ARBA00023235"/>
    </source>
</evidence>
<comment type="cofactor">
    <cofactor evidence="1">
        <name>Mn(2+)</name>
        <dbReference type="ChEBI" id="CHEBI:29035"/>
    </cofactor>
</comment>
<dbReference type="Gene3D" id="3.20.20.70">
    <property type="entry name" value="Aldolase class I"/>
    <property type="match status" value="1"/>
</dbReference>
<dbReference type="InterPro" id="IPR013785">
    <property type="entry name" value="Aldolase_TIM"/>
</dbReference>
<comment type="cofactor">
    <cofactor evidence="2">
        <name>Zn(2+)</name>
        <dbReference type="ChEBI" id="CHEBI:29105"/>
    </cofactor>
</comment>
<dbReference type="EMBL" id="QUSK01000005">
    <property type="protein sequence ID" value="RGD77526.1"/>
    <property type="molecule type" value="Genomic_DNA"/>
</dbReference>
<dbReference type="NCBIfam" id="NF004076">
    <property type="entry name" value="PRK05581.1-4"/>
    <property type="match status" value="1"/>
</dbReference>
<dbReference type="InterPro" id="IPR011060">
    <property type="entry name" value="RibuloseP-bd_barrel"/>
</dbReference>
<evidence type="ECO:0000256" key="5">
    <source>
        <dbReference type="ARBA" id="ARBA00022723"/>
    </source>
</evidence>
<dbReference type="GO" id="GO:0046872">
    <property type="term" value="F:metal ion binding"/>
    <property type="evidence" value="ECO:0007669"/>
    <property type="project" value="UniProtKB-KW"/>
</dbReference>